<dbReference type="InterPro" id="IPR006674">
    <property type="entry name" value="HD_domain"/>
</dbReference>
<dbReference type="EMBL" id="QJVJ01000003">
    <property type="protein sequence ID" value="PYI55520.1"/>
    <property type="molecule type" value="Genomic_DNA"/>
</dbReference>
<evidence type="ECO:0000313" key="3">
    <source>
        <dbReference type="Proteomes" id="UP000247476"/>
    </source>
</evidence>
<dbReference type="OrthoDB" id="9796032at2"/>
<evidence type="ECO:0000259" key="1">
    <source>
        <dbReference type="Pfam" id="PF13023"/>
    </source>
</evidence>
<proteinExistence type="predicted"/>
<protein>
    <recommendedName>
        <fullName evidence="1">HD domain-containing protein</fullName>
    </recommendedName>
</protein>
<evidence type="ECO:0000313" key="2">
    <source>
        <dbReference type="EMBL" id="PYI55520.1"/>
    </source>
</evidence>
<reference evidence="2 3" key="1">
    <citation type="submission" date="2018-05" db="EMBL/GenBank/DDBJ databases">
        <title>Paenibacillus flagellatus sp. nov., isolated from selenium mineral soil.</title>
        <authorList>
            <person name="Dai X."/>
        </authorList>
    </citation>
    <scope>NUCLEOTIDE SEQUENCE [LARGE SCALE GENOMIC DNA]</scope>
    <source>
        <strain evidence="2 3">DXL2</strain>
    </source>
</reference>
<comment type="caution">
    <text evidence="2">The sequence shown here is derived from an EMBL/GenBank/DDBJ whole genome shotgun (WGS) entry which is preliminary data.</text>
</comment>
<feature type="domain" description="HD" evidence="1">
    <location>
        <begin position="1"/>
        <end position="36"/>
    </location>
</feature>
<keyword evidence="3" id="KW-1185">Reference proteome</keyword>
<organism evidence="2 3">
    <name type="scientific">Paenibacillus flagellatus</name>
    <dbReference type="NCBI Taxonomy" id="2211139"/>
    <lineage>
        <taxon>Bacteria</taxon>
        <taxon>Bacillati</taxon>
        <taxon>Bacillota</taxon>
        <taxon>Bacilli</taxon>
        <taxon>Bacillales</taxon>
        <taxon>Paenibacillaceae</taxon>
        <taxon>Paenibacillus</taxon>
    </lineage>
</organism>
<name>A0A2V5KKY1_9BACL</name>
<dbReference type="Pfam" id="PF13023">
    <property type="entry name" value="HD_3"/>
    <property type="match status" value="1"/>
</dbReference>
<sequence length="39" mass="4564">MVPNDQANQLMDIWNEYEEAETPEARFAQVEKLRTVLPS</sequence>
<gene>
    <name evidence="2" type="ORF">DLM86_07245</name>
</gene>
<dbReference type="Proteomes" id="UP000247476">
    <property type="component" value="Unassembled WGS sequence"/>
</dbReference>
<dbReference type="AlphaFoldDB" id="A0A2V5KKY1"/>
<dbReference type="Gene3D" id="1.10.3210.10">
    <property type="entry name" value="Hypothetical protein af1432"/>
    <property type="match status" value="1"/>
</dbReference>
<accession>A0A2V5KKY1</accession>